<keyword evidence="5" id="KW-1185">Reference proteome</keyword>
<organism evidence="4 5">
    <name type="scientific">Vecturithrix granuli</name>
    <dbReference type="NCBI Taxonomy" id="1499967"/>
    <lineage>
        <taxon>Bacteria</taxon>
        <taxon>Candidatus Moduliflexota</taxon>
        <taxon>Candidatus Vecturitrichia</taxon>
        <taxon>Candidatus Vecturitrichales</taxon>
        <taxon>Candidatus Vecturitrichaceae</taxon>
        <taxon>Candidatus Vecturithrix</taxon>
    </lineage>
</organism>
<dbReference type="PRINTS" id="PR00813">
    <property type="entry name" value="BCTERIALGSPG"/>
</dbReference>
<dbReference type="GO" id="GO:0015628">
    <property type="term" value="P:protein secretion by the type II secretion system"/>
    <property type="evidence" value="ECO:0007669"/>
    <property type="project" value="InterPro"/>
</dbReference>
<name>A0A081BYX6_VECG1</name>
<dbReference type="EMBL" id="DF820466">
    <property type="protein sequence ID" value="GAK57531.1"/>
    <property type="molecule type" value="Genomic_DNA"/>
</dbReference>
<dbReference type="PANTHER" id="PTHR30093">
    <property type="entry name" value="GENERAL SECRETION PATHWAY PROTEIN G"/>
    <property type="match status" value="1"/>
</dbReference>
<dbReference type="AlphaFoldDB" id="A0A081BYX6"/>
<evidence type="ECO:0000313" key="4">
    <source>
        <dbReference type="EMBL" id="GAK57531.1"/>
    </source>
</evidence>
<feature type="domain" description="Type II secretion system protein GspG C-terminal" evidence="3">
    <location>
        <begin position="31"/>
        <end position="116"/>
    </location>
</feature>
<dbReference type="HOGENOM" id="CLU_091705_2_2_0"/>
<dbReference type="PROSITE" id="PS00409">
    <property type="entry name" value="PROKAR_NTER_METHYL"/>
    <property type="match status" value="1"/>
</dbReference>
<evidence type="ECO:0000259" key="3">
    <source>
        <dbReference type="Pfam" id="PF08334"/>
    </source>
</evidence>
<protein>
    <submittedName>
        <fullName evidence="4">General secretion pathway protein G</fullName>
    </submittedName>
</protein>
<dbReference type="STRING" id="1499967.U27_04498"/>
<dbReference type="Gene3D" id="3.30.700.10">
    <property type="entry name" value="Glycoprotein, Type 4 Pilin"/>
    <property type="match status" value="1"/>
</dbReference>
<dbReference type="GO" id="GO:0015627">
    <property type="term" value="C:type II protein secretion system complex"/>
    <property type="evidence" value="ECO:0007669"/>
    <property type="project" value="InterPro"/>
</dbReference>
<keyword evidence="2" id="KW-0472">Membrane</keyword>
<dbReference type="NCBIfam" id="TIGR02532">
    <property type="entry name" value="IV_pilin_GFxxxE"/>
    <property type="match status" value="1"/>
</dbReference>
<evidence type="ECO:0000256" key="1">
    <source>
        <dbReference type="ARBA" id="ARBA00022481"/>
    </source>
</evidence>
<accession>A0A081BYX6</accession>
<keyword evidence="2" id="KW-0812">Transmembrane</keyword>
<dbReference type="Pfam" id="PF07963">
    <property type="entry name" value="N_methyl"/>
    <property type="match status" value="1"/>
</dbReference>
<dbReference type="eggNOG" id="COG2165">
    <property type="taxonomic scope" value="Bacteria"/>
</dbReference>
<feature type="transmembrane region" description="Helical" evidence="2">
    <location>
        <begin position="13"/>
        <end position="32"/>
    </location>
</feature>
<proteinExistence type="predicted"/>
<dbReference type="InterPro" id="IPR012902">
    <property type="entry name" value="N_methyl_site"/>
</dbReference>
<keyword evidence="2" id="KW-1133">Transmembrane helix</keyword>
<gene>
    <name evidence="4" type="ORF">U27_04498</name>
</gene>
<dbReference type="InterPro" id="IPR045584">
    <property type="entry name" value="Pilin-like"/>
</dbReference>
<dbReference type="Proteomes" id="UP000030661">
    <property type="component" value="Unassembled WGS sequence"/>
</dbReference>
<keyword evidence="1" id="KW-0488">Methylation</keyword>
<sequence>MLRKEKGFTLIELLIVVAIIGIIAAIAVPNLLTAIQRSKRSRTAADLRAIGTALGSYNVDNNQFPTSANAAALFTLLREQKHYQGSTADGWNNPYIYSGDANGYTLRSYGKDGAAGPAVVGDGLGNNDNFNYDVIYINGGFVAPPYIAQQ</sequence>
<dbReference type="SUPFAM" id="SSF54523">
    <property type="entry name" value="Pili subunits"/>
    <property type="match status" value="1"/>
</dbReference>
<evidence type="ECO:0000256" key="2">
    <source>
        <dbReference type="SAM" id="Phobius"/>
    </source>
</evidence>
<dbReference type="Pfam" id="PF08334">
    <property type="entry name" value="T2SSG"/>
    <property type="match status" value="1"/>
</dbReference>
<reference evidence="4 5" key="1">
    <citation type="journal article" date="2015" name="PeerJ">
        <title>First genomic representation of candidate bacterial phylum KSB3 points to enhanced environmental sensing as a trigger of wastewater bulking.</title>
        <authorList>
            <person name="Sekiguchi Y."/>
            <person name="Ohashi A."/>
            <person name="Parks D.H."/>
            <person name="Yamauchi T."/>
            <person name="Tyson G.W."/>
            <person name="Hugenholtz P."/>
        </authorList>
    </citation>
    <scope>NUCLEOTIDE SEQUENCE [LARGE SCALE GENOMIC DNA]</scope>
</reference>
<evidence type="ECO:0000313" key="5">
    <source>
        <dbReference type="Proteomes" id="UP000030661"/>
    </source>
</evidence>
<dbReference type="InterPro" id="IPR013545">
    <property type="entry name" value="T2SS_protein-GspG_C"/>
</dbReference>
<dbReference type="InterPro" id="IPR000983">
    <property type="entry name" value="Bac_GSPG_pilin"/>
</dbReference>